<evidence type="ECO:0000256" key="1">
    <source>
        <dbReference type="SAM" id="Coils"/>
    </source>
</evidence>
<feature type="region of interest" description="Disordered" evidence="2">
    <location>
        <begin position="1"/>
        <end position="35"/>
    </location>
</feature>
<dbReference type="AlphaFoldDB" id="A0A9X0CDI7"/>
<keyword evidence="1" id="KW-0175">Coiled coil</keyword>
<gene>
    <name evidence="3" type="ORF">OS493_038069</name>
</gene>
<proteinExistence type="predicted"/>
<evidence type="ECO:0000313" key="3">
    <source>
        <dbReference type="EMBL" id="KAJ7318269.1"/>
    </source>
</evidence>
<accession>A0A9X0CDI7</accession>
<dbReference type="SUPFAM" id="SSF57997">
    <property type="entry name" value="Tropomyosin"/>
    <property type="match status" value="1"/>
</dbReference>
<keyword evidence="4" id="KW-1185">Reference proteome</keyword>
<name>A0A9X0CDI7_9CNID</name>
<dbReference type="OrthoDB" id="5977454at2759"/>
<sequence>MGDPTRSISSRWHSSPGHRDTQAPPPRQGRTHGEEDEVVAALEIVKGVMPKLELVVQKLDNMERKLDNLEGYVKVVDGKINPLQEKVERFEKFNTDTTSSIKVLDEGMTFANSEIESLKEKAKALDKSLKENKKESTKLKNKKLYMEVYQRRENLWFYGIKEASDTTEENIRGAGEIYEE</sequence>
<organism evidence="3 4">
    <name type="scientific">Desmophyllum pertusum</name>
    <dbReference type="NCBI Taxonomy" id="174260"/>
    <lineage>
        <taxon>Eukaryota</taxon>
        <taxon>Metazoa</taxon>
        <taxon>Cnidaria</taxon>
        <taxon>Anthozoa</taxon>
        <taxon>Hexacorallia</taxon>
        <taxon>Scleractinia</taxon>
        <taxon>Caryophylliina</taxon>
        <taxon>Caryophylliidae</taxon>
        <taxon>Desmophyllum</taxon>
    </lineage>
</organism>
<feature type="compositionally biased region" description="Polar residues" evidence="2">
    <location>
        <begin position="1"/>
        <end position="13"/>
    </location>
</feature>
<dbReference type="Gene3D" id="1.20.5.340">
    <property type="match status" value="1"/>
</dbReference>
<evidence type="ECO:0000256" key="2">
    <source>
        <dbReference type="SAM" id="MobiDB-lite"/>
    </source>
</evidence>
<dbReference type="Proteomes" id="UP001163046">
    <property type="component" value="Unassembled WGS sequence"/>
</dbReference>
<feature type="coiled-coil region" evidence="1">
    <location>
        <begin position="101"/>
        <end position="142"/>
    </location>
</feature>
<dbReference type="EMBL" id="MU827861">
    <property type="protein sequence ID" value="KAJ7318269.1"/>
    <property type="molecule type" value="Genomic_DNA"/>
</dbReference>
<evidence type="ECO:0000313" key="4">
    <source>
        <dbReference type="Proteomes" id="UP001163046"/>
    </source>
</evidence>
<comment type="caution">
    <text evidence="3">The sequence shown here is derived from an EMBL/GenBank/DDBJ whole genome shotgun (WGS) entry which is preliminary data.</text>
</comment>
<reference evidence="3" key="1">
    <citation type="submission" date="2023-01" db="EMBL/GenBank/DDBJ databases">
        <title>Genome assembly of the deep-sea coral Lophelia pertusa.</title>
        <authorList>
            <person name="Herrera S."/>
            <person name="Cordes E."/>
        </authorList>
    </citation>
    <scope>NUCLEOTIDE SEQUENCE</scope>
    <source>
        <strain evidence="3">USNM1676648</strain>
        <tissue evidence="3">Polyp</tissue>
    </source>
</reference>
<protein>
    <submittedName>
        <fullName evidence="3">Uncharacterized protein</fullName>
    </submittedName>
</protein>